<gene>
    <name evidence="2" type="ORF">FIESC28_08410</name>
</gene>
<dbReference type="RefSeq" id="XP_031013408.1">
    <property type="nucleotide sequence ID" value="XM_031162548.1"/>
</dbReference>
<evidence type="ECO:0000313" key="2">
    <source>
        <dbReference type="EMBL" id="RBR12919.1"/>
    </source>
</evidence>
<dbReference type="SUPFAM" id="SSF81383">
    <property type="entry name" value="F-box domain"/>
    <property type="match status" value="1"/>
</dbReference>
<proteinExistence type="predicted"/>
<evidence type="ECO:0000259" key="1">
    <source>
        <dbReference type="PROSITE" id="PS50181"/>
    </source>
</evidence>
<dbReference type="InterPro" id="IPR001810">
    <property type="entry name" value="F-box_dom"/>
</dbReference>
<comment type="caution">
    <text evidence="2">The sequence shown here is derived from an EMBL/GenBank/DDBJ whole genome shotgun (WGS) entry which is preliminary data.</text>
</comment>
<protein>
    <recommendedName>
        <fullName evidence="1">F-box domain-containing protein</fullName>
    </recommendedName>
</protein>
<dbReference type="InterPro" id="IPR036047">
    <property type="entry name" value="F-box-like_dom_sf"/>
</dbReference>
<reference evidence="2 3" key="1">
    <citation type="submission" date="2018-06" db="EMBL/GenBank/DDBJ databases">
        <title>Fusarium incarnatum-equiseti species complex species 28.</title>
        <authorList>
            <person name="Gardiner D.M."/>
        </authorList>
    </citation>
    <scope>NUCLEOTIDE SEQUENCE [LARGE SCALE GENOMIC DNA]</scope>
    <source>
        <strain evidence="2 3">FIESC_28</strain>
    </source>
</reference>
<dbReference type="PROSITE" id="PS50181">
    <property type="entry name" value="FBOX"/>
    <property type="match status" value="1"/>
</dbReference>
<organism evidence="2 3">
    <name type="scientific">Fusarium coffeatum</name>
    <dbReference type="NCBI Taxonomy" id="231269"/>
    <lineage>
        <taxon>Eukaryota</taxon>
        <taxon>Fungi</taxon>
        <taxon>Dikarya</taxon>
        <taxon>Ascomycota</taxon>
        <taxon>Pezizomycotina</taxon>
        <taxon>Sordariomycetes</taxon>
        <taxon>Hypocreomycetidae</taxon>
        <taxon>Hypocreales</taxon>
        <taxon>Nectriaceae</taxon>
        <taxon>Fusarium</taxon>
        <taxon>Fusarium incarnatum-equiseti species complex</taxon>
    </lineage>
</organism>
<feature type="domain" description="F-box" evidence="1">
    <location>
        <begin position="1"/>
        <end position="44"/>
    </location>
</feature>
<evidence type="ECO:0000313" key="3">
    <source>
        <dbReference type="Proteomes" id="UP000253153"/>
    </source>
</evidence>
<dbReference type="Gene3D" id="3.80.10.10">
    <property type="entry name" value="Ribonuclease Inhibitor"/>
    <property type="match status" value="1"/>
</dbReference>
<dbReference type="InterPro" id="IPR032675">
    <property type="entry name" value="LRR_dom_sf"/>
</dbReference>
<sequence>MLMLLPPEIVENICEKLHGTDLKALSQTSKYLHQTTHRPLWRSLTIFPPSSTNRHSISSSGPPQQCLQATRALHFHIDDAKHCVHAHDWLGYMGNWLDKDPQLHDTWEGRSDSFGLEGGRIVRVKYECLVQRALALLRRFDDGQLETFSWNYMTCIPSEVLQHLSLKHSSIQALNFTTDPFCSSFNRWSRNTDMNLSAFRNIRRFSWKAPMGCHFGNIATLVQMNSNHLEELGLDLQCWSQQWENREIRIVRQGDGDEKWNNVPASMMLARQIFGVGPDTDTDTSFPKMRSLKLTRVPLKDEITGKAVSPACTNVSNLTSLTLNMCPCWTTLLTTLTQSQKPLNLKSFEILDFYLQTPQETAIGKTTIIKNFLDSFTGLEELFISYCDPTSVLKFWEHLARHTGLKSFVHHQRVTDRDDEMVGVRMGSDLMGLGMDENELGGIGEDPGMNPLSRLDLQFFGLTCAPKYLKDVLLPFVTKRSLRVLHIRQTGVNIDCTPSWIFDKSHVTDVESNQPLARTDVTAPNEDVNEDVFKGQTPPLQQSFRIFADWIFSLEGINSLEYIVAGDLSHGDRYAENNVLVCREENGYRVVGQRDGGGEWRDVRRRFGRALGVCPVENVIPEYSSSGLEHVF</sequence>
<dbReference type="AlphaFoldDB" id="A0A366R706"/>
<dbReference type="GeneID" id="41997844"/>
<dbReference type="Proteomes" id="UP000253153">
    <property type="component" value="Unassembled WGS sequence"/>
</dbReference>
<keyword evidence="3" id="KW-1185">Reference proteome</keyword>
<dbReference type="Pfam" id="PF12937">
    <property type="entry name" value="F-box-like"/>
    <property type="match status" value="1"/>
</dbReference>
<name>A0A366R706_9HYPO</name>
<dbReference type="SUPFAM" id="SSF52058">
    <property type="entry name" value="L domain-like"/>
    <property type="match status" value="1"/>
</dbReference>
<accession>A0A366R706</accession>
<dbReference type="EMBL" id="QKXC01000189">
    <property type="protein sequence ID" value="RBR12919.1"/>
    <property type="molecule type" value="Genomic_DNA"/>
</dbReference>
<dbReference type="OrthoDB" id="1720422at2759"/>